<dbReference type="PANTHER" id="PTHR47153:SF2">
    <property type="entry name" value="LACTATE UTILIZATION PROTEIN B"/>
    <property type="match status" value="1"/>
</dbReference>
<proteinExistence type="predicted"/>
<dbReference type="InterPro" id="IPR024185">
    <property type="entry name" value="FTHF_cligase-like_sf"/>
</dbReference>
<evidence type="ECO:0000313" key="3">
    <source>
        <dbReference type="EMBL" id="GAG50822.1"/>
    </source>
</evidence>
<dbReference type="Pfam" id="PF02589">
    <property type="entry name" value="LUD_dom"/>
    <property type="match status" value="1"/>
</dbReference>
<dbReference type="PROSITE" id="PS51379">
    <property type="entry name" value="4FE4S_FER_2"/>
    <property type="match status" value="2"/>
</dbReference>
<dbReference type="EMBL" id="BARS01053343">
    <property type="protein sequence ID" value="GAG50822.1"/>
    <property type="molecule type" value="Genomic_DNA"/>
</dbReference>
<evidence type="ECO:0000256" key="1">
    <source>
        <dbReference type="ARBA" id="ARBA00022485"/>
    </source>
</evidence>
<dbReference type="AlphaFoldDB" id="X0YW14"/>
<feature type="non-terminal residue" evidence="3">
    <location>
        <position position="226"/>
    </location>
</feature>
<gene>
    <name evidence="3" type="ORF">S01H1_79175</name>
</gene>
<dbReference type="GO" id="GO:0051539">
    <property type="term" value="F:4 iron, 4 sulfur cluster binding"/>
    <property type="evidence" value="ECO:0007669"/>
    <property type="project" value="UniProtKB-KW"/>
</dbReference>
<feature type="domain" description="4Fe-4S ferredoxin-type" evidence="2">
    <location>
        <begin position="200"/>
        <end position="226"/>
    </location>
</feature>
<protein>
    <recommendedName>
        <fullName evidence="2">4Fe-4S ferredoxin-type domain-containing protein</fullName>
    </recommendedName>
</protein>
<evidence type="ECO:0000259" key="2">
    <source>
        <dbReference type="PROSITE" id="PS51379"/>
    </source>
</evidence>
<dbReference type="GO" id="GO:0006089">
    <property type="term" value="P:lactate metabolic process"/>
    <property type="evidence" value="ECO:0007669"/>
    <property type="project" value="InterPro"/>
</dbReference>
<comment type="caution">
    <text evidence="3">The sequence shown here is derived from an EMBL/GenBank/DDBJ whole genome shotgun (WGS) entry which is preliminary data.</text>
</comment>
<dbReference type="InterPro" id="IPR017900">
    <property type="entry name" value="4Fe4S_Fe_S_CS"/>
</dbReference>
<dbReference type="InterPro" id="IPR037171">
    <property type="entry name" value="NagB/RpiA_transferase-like"/>
</dbReference>
<sequence length="226" mass="24157">PSHIIAPAIHKTKEQVGRLFQDKLGITYTDDPPTLTRAARKALREKFLKADMGISGCNLACAETGHITAVSNEGNIRMATTLPKVHVAFMGMERVVADLKDHEILFRLLAMGAAAQNMAGYVSYIGGPGRKGQTDGPEEFHLIIIDNGRSRILADTDFREMLCCIRCGACLNVCPVYGKIGGHSYGYAYSGPVGAVVNPLLVGINQACDLCLGESLCGACMEACPV</sequence>
<feature type="non-terminal residue" evidence="3">
    <location>
        <position position="1"/>
    </location>
</feature>
<dbReference type="InterPro" id="IPR003741">
    <property type="entry name" value="LUD_dom"/>
</dbReference>
<dbReference type="Pfam" id="PF13183">
    <property type="entry name" value="Fer4_8"/>
    <property type="match status" value="1"/>
</dbReference>
<keyword evidence="1" id="KW-0004">4Fe-4S</keyword>
<dbReference type="InterPro" id="IPR017896">
    <property type="entry name" value="4Fe4S_Fe-S-bd"/>
</dbReference>
<dbReference type="PANTHER" id="PTHR47153">
    <property type="entry name" value="LACTATE UTILIZATION PROTEIN B"/>
    <property type="match status" value="1"/>
</dbReference>
<keyword evidence="1" id="KW-0408">Iron</keyword>
<feature type="domain" description="4Fe-4S ferredoxin-type" evidence="2">
    <location>
        <begin position="150"/>
        <end position="185"/>
    </location>
</feature>
<dbReference type="Gene3D" id="3.40.50.10420">
    <property type="entry name" value="NagB/RpiA/CoA transferase-like"/>
    <property type="match status" value="1"/>
</dbReference>
<dbReference type="SUPFAM" id="SSF54862">
    <property type="entry name" value="4Fe-4S ferredoxins"/>
    <property type="match status" value="1"/>
</dbReference>
<dbReference type="InterPro" id="IPR004452">
    <property type="entry name" value="LutB/LldF"/>
</dbReference>
<keyword evidence="1" id="KW-0411">Iron-sulfur</keyword>
<dbReference type="PROSITE" id="PS00198">
    <property type="entry name" value="4FE4S_FER_1"/>
    <property type="match status" value="1"/>
</dbReference>
<reference evidence="3" key="1">
    <citation type="journal article" date="2014" name="Front. Microbiol.">
        <title>High frequency of phylogenetically diverse reductive dehalogenase-homologous genes in deep subseafloor sedimentary metagenomes.</title>
        <authorList>
            <person name="Kawai M."/>
            <person name="Futagami T."/>
            <person name="Toyoda A."/>
            <person name="Takaki Y."/>
            <person name="Nishi S."/>
            <person name="Hori S."/>
            <person name="Arai W."/>
            <person name="Tsubouchi T."/>
            <person name="Morono Y."/>
            <person name="Uchiyama I."/>
            <person name="Ito T."/>
            <person name="Fujiyama A."/>
            <person name="Inagaki F."/>
            <person name="Takami H."/>
        </authorList>
    </citation>
    <scope>NUCLEOTIDE SEQUENCE</scope>
    <source>
        <strain evidence="3">Expedition CK06-06</strain>
    </source>
</reference>
<name>X0YW14_9ZZZZ</name>
<keyword evidence="1" id="KW-0479">Metal-binding</keyword>
<dbReference type="SUPFAM" id="SSF100950">
    <property type="entry name" value="NagB/RpiA/CoA transferase-like"/>
    <property type="match status" value="1"/>
</dbReference>
<organism evidence="3">
    <name type="scientific">marine sediment metagenome</name>
    <dbReference type="NCBI Taxonomy" id="412755"/>
    <lineage>
        <taxon>unclassified sequences</taxon>
        <taxon>metagenomes</taxon>
        <taxon>ecological metagenomes</taxon>
    </lineage>
</organism>
<accession>X0YW14</accession>